<dbReference type="Proteomes" id="UP001642409">
    <property type="component" value="Unassembled WGS sequence"/>
</dbReference>
<proteinExistence type="predicted"/>
<feature type="coiled-coil region" evidence="1">
    <location>
        <begin position="362"/>
        <end position="389"/>
    </location>
</feature>
<protein>
    <submittedName>
        <fullName evidence="2">Uncharacterized protein</fullName>
    </submittedName>
</protein>
<feature type="coiled-coil region" evidence="1">
    <location>
        <begin position="450"/>
        <end position="488"/>
    </location>
</feature>
<keyword evidence="4" id="KW-1185">Reference proteome</keyword>
<reference evidence="3 4" key="2">
    <citation type="submission" date="2024-07" db="EMBL/GenBank/DDBJ databases">
        <authorList>
            <person name="Akdeniz Z."/>
        </authorList>
    </citation>
    <scope>NUCLEOTIDE SEQUENCE [LARGE SCALE GENOMIC DNA]</scope>
</reference>
<evidence type="ECO:0000313" key="3">
    <source>
        <dbReference type="EMBL" id="CAL6085470.1"/>
    </source>
</evidence>
<evidence type="ECO:0000313" key="4">
    <source>
        <dbReference type="Proteomes" id="UP001642409"/>
    </source>
</evidence>
<dbReference type="EMBL" id="CATOUU010000856">
    <property type="protein sequence ID" value="CAI9955127.1"/>
    <property type="molecule type" value="Genomic_DNA"/>
</dbReference>
<dbReference type="Gene3D" id="1.20.5.1230">
    <property type="entry name" value="Apolipoprotein A-I"/>
    <property type="match status" value="1"/>
</dbReference>
<dbReference type="AlphaFoldDB" id="A0AA86QK30"/>
<dbReference type="EMBL" id="CAXDID020000386">
    <property type="protein sequence ID" value="CAL6085470.1"/>
    <property type="molecule type" value="Genomic_DNA"/>
</dbReference>
<keyword evidence="1" id="KW-0175">Coiled coil</keyword>
<dbReference type="SUPFAM" id="SSF58113">
    <property type="entry name" value="Apolipoprotein A-I"/>
    <property type="match status" value="1"/>
</dbReference>
<comment type="caution">
    <text evidence="2">The sequence shown here is derived from an EMBL/GenBank/DDBJ whole genome shotgun (WGS) entry which is preliminary data.</text>
</comment>
<reference evidence="2" key="1">
    <citation type="submission" date="2023-06" db="EMBL/GenBank/DDBJ databases">
        <authorList>
            <person name="Kurt Z."/>
        </authorList>
    </citation>
    <scope>NUCLEOTIDE SEQUENCE</scope>
</reference>
<name>A0AA86QK30_9EUKA</name>
<evidence type="ECO:0000313" key="2">
    <source>
        <dbReference type="EMBL" id="CAI9955127.1"/>
    </source>
</evidence>
<evidence type="ECO:0000256" key="1">
    <source>
        <dbReference type="SAM" id="Coils"/>
    </source>
</evidence>
<organism evidence="2">
    <name type="scientific">Hexamita inflata</name>
    <dbReference type="NCBI Taxonomy" id="28002"/>
    <lineage>
        <taxon>Eukaryota</taxon>
        <taxon>Metamonada</taxon>
        <taxon>Diplomonadida</taxon>
        <taxon>Hexamitidae</taxon>
        <taxon>Hexamitinae</taxon>
        <taxon>Hexamita</taxon>
    </lineage>
</organism>
<sequence>MYQIYFDDQKYSFCAKSKHLSNLVIRSQLLIPSNKTQLFIFTEQTANSRFDIQLNNQNQFSLFGFNSRNQNISNSILNVSVQIFLWSGALICDYCSITIDNSTLIFNASGVKLAGIANELINIQMKKCDLQYRFNCNQSAGIATKMNNSALDLENVKISGFTSAVSGYIGYQVNNIKMSYNNVQICTTEKEFGESSGSVQIIGSVIKDCKDVCTTGIPSYGLCLEDLQYGSIVDFQNVCLDPFEFVNHTCVCKYGYILNQSKCVNVVDSLINLDQQLLQNISAINYTIDSNFETLDGRLASNYSQLKNQLNNTKQSLELNISTLRDDIQHNLENNSSYLENMIINNNTYINEQIKINTLQTYVILENSVSQLNIELNNKQQKLDQQYSESISQIEQQMQIIFNDIQQQMLNQVSILNQNIDQTYNEFNSDVQSNYSIIDQNIYSNFTSLYQKLSDSKNIINQQLDDVDNQLEQEIARIKANIDATYRRK</sequence>
<feature type="coiled-coil region" evidence="1">
    <location>
        <begin position="300"/>
        <end position="327"/>
    </location>
</feature>
<accession>A0AA86QK30</accession>
<gene>
    <name evidence="2" type="ORF">HINF_LOCUS42772</name>
    <name evidence="3" type="ORF">HINF_LOCUS62697</name>
</gene>